<feature type="transmembrane region" description="Helical" evidence="1">
    <location>
        <begin position="133"/>
        <end position="150"/>
    </location>
</feature>
<evidence type="ECO:0000313" key="2">
    <source>
        <dbReference type="EMBL" id="CAG7618137.1"/>
    </source>
</evidence>
<keyword evidence="1" id="KW-0472">Membrane</keyword>
<keyword evidence="3" id="KW-1185">Reference proteome</keyword>
<gene>
    <name evidence="2" type="ORF">PAESOLCIP111_02086</name>
</gene>
<dbReference type="RefSeq" id="WP_218091875.1">
    <property type="nucleotide sequence ID" value="NZ_CAJVAS010000007.1"/>
</dbReference>
<dbReference type="AlphaFoldDB" id="A0A916JZC2"/>
<feature type="transmembrane region" description="Helical" evidence="1">
    <location>
        <begin position="85"/>
        <end position="106"/>
    </location>
</feature>
<accession>A0A916JZC2</accession>
<dbReference type="Proteomes" id="UP000693672">
    <property type="component" value="Unassembled WGS sequence"/>
</dbReference>
<keyword evidence="1" id="KW-1133">Transmembrane helix</keyword>
<sequence>MSGQGARKDKVFYKDVAAAQGVMAVLFLLLVPLVNMFGPGYQRTASMLHGLGASLTLLLSTYAMHAYYGYARGSGTAKKKLQQRLLLTNVLTLGTIVTANWLYAGYQAPDGASEWLKLHAPAGHWVLMEYKEFVALMAFPFGTAASVLLWRMPEDAGGEAAVIRYIVGMLLTLLWFCLLVGFAFGIMLAKWKMV</sequence>
<protein>
    <submittedName>
        <fullName evidence="2">Uncharacterized protein</fullName>
    </submittedName>
</protein>
<feature type="transmembrane region" description="Helical" evidence="1">
    <location>
        <begin position="162"/>
        <end position="189"/>
    </location>
</feature>
<dbReference type="EMBL" id="CAJVAS010000007">
    <property type="protein sequence ID" value="CAG7618137.1"/>
    <property type="molecule type" value="Genomic_DNA"/>
</dbReference>
<feature type="transmembrane region" description="Helical" evidence="1">
    <location>
        <begin position="12"/>
        <end position="34"/>
    </location>
</feature>
<keyword evidence="1" id="KW-0812">Transmembrane</keyword>
<organism evidence="2 3">
    <name type="scientific">Paenibacillus solanacearum</name>
    <dbReference type="NCBI Taxonomy" id="2048548"/>
    <lineage>
        <taxon>Bacteria</taxon>
        <taxon>Bacillati</taxon>
        <taxon>Bacillota</taxon>
        <taxon>Bacilli</taxon>
        <taxon>Bacillales</taxon>
        <taxon>Paenibacillaceae</taxon>
        <taxon>Paenibacillus</taxon>
    </lineage>
</organism>
<comment type="caution">
    <text evidence="2">The sequence shown here is derived from an EMBL/GenBank/DDBJ whole genome shotgun (WGS) entry which is preliminary data.</text>
</comment>
<proteinExistence type="predicted"/>
<evidence type="ECO:0000313" key="3">
    <source>
        <dbReference type="Proteomes" id="UP000693672"/>
    </source>
</evidence>
<evidence type="ECO:0000256" key="1">
    <source>
        <dbReference type="SAM" id="Phobius"/>
    </source>
</evidence>
<name>A0A916JZC2_9BACL</name>
<feature type="transmembrane region" description="Helical" evidence="1">
    <location>
        <begin position="46"/>
        <end position="64"/>
    </location>
</feature>
<reference evidence="2" key="1">
    <citation type="submission" date="2021-06" db="EMBL/GenBank/DDBJ databases">
        <authorList>
            <person name="Criscuolo A."/>
        </authorList>
    </citation>
    <scope>NUCLEOTIDE SEQUENCE</scope>
    <source>
        <strain evidence="2">CIP111600</strain>
    </source>
</reference>